<feature type="signal peptide" evidence="1">
    <location>
        <begin position="1"/>
        <end position="33"/>
    </location>
</feature>
<reference evidence="2" key="1">
    <citation type="submission" date="2020-07" db="EMBL/GenBank/DDBJ databases">
        <title>Huge and variable diversity of episymbiotic CPR bacteria and DPANN archaea in groundwater ecosystems.</title>
        <authorList>
            <person name="He C.Y."/>
            <person name="Keren R."/>
            <person name="Whittaker M."/>
            <person name="Farag I.F."/>
            <person name="Doudna J."/>
            <person name="Cate J.H.D."/>
            <person name="Banfield J.F."/>
        </authorList>
    </citation>
    <scope>NUCLEOTIDE SEQUENCE</scope>
    <source>
        <strain evidence="2">NC_groundwater_763_Ag_S-0.2um_68_21</strain>
    </source>
</reference>
<organism evidence="2 3">
    <name type="scientific">Tectimicrobiota bacterium</name>
    <dbReference type="NCBI Taxonomy" id="2528274"/>
    <lineage>
        <taxon>Bacteria</taxon>
        <taxon>Pseudomonadati</taxon>
        <taxon>Nitrospinota/Tectimicrobiota group</taxon>
        <taxon>Candidatus Tectimicrobiota</taxon>
    </lineage>
</organism>
<gene>
    <name evidence="2" type="ORF">HYZ11_06070</name>
</gene>
<dbReference type="Proteomes" id="UP000782312">
    <property type="component" value="Unassembled WGS sequence"/>
</dbReference>
<name>A0A932MM15_UNCTE</name>
<evidence type="ECO:0000313" key="2">
    <source>
        <dbReference type="EMBL" id="MBI3127150.1"/>
    </source>
</evidence>
<dbReference type="EMBL" id="JACPUR010000016">
    <property type="protein sequence ID" value="MBI3127150.1"/>
    <property type="molecule type" value="Genomic_DNA"/>
</dbReference>
<dbReference type="AlphaFoldDB" id="A0A932MM15"/>
<evidence type="ECO:0000313" key="3">
    <source>
        <dbReference type="Proteomes" id="UP000782312"/>
    </source>
</evidence>
<sequence length="265" mass="27690">MKAMGRKTYRWLAVLAVAAAAVGAPLGAQTASAQEKAAFESTETGFKYSVTGAGDVEAIANSLGMAIAETTVSQALIGNYVEQNNVNSRTLIRDSVRNNAGIITINQESGNINNQANSIAVALIERSGPTFVSLNNTRMAISAGNTLLVRGGHREDRIENSLQNTRGIVAVNQTSGNLNQQSNALALGVGLRLGTEAVSVADGDLGQISLKNSMVKDESDSRTRMDILVDSFGGFFGIAQISQSAGDSNIVSNTAAVSITRLEAR</sequence>
<evidence type="ECO:0000256" key="1">
    <source>
        <dbReference type="SAM" id="SignalP"/>
    </source>
</evidence>
<comment type="caution">
    <text evidence="2">The sequence shown here is derived from an EMBL/GenBank/DDBJ whole genome shotgun (WGS) entry which is preliminary data.</text>
</comment>
<accession>A0A932MM15</accession>
<proteinExistence type="predicted"/>
<keyword evidence="1" id="KW-0732">Signal</keyword>
<feature type="chain" id="PRO_5038056702" evidence="1">
    <location>
        <begin position="34"/>
        <end position="265"/>
    </location>
</feature>
<protein>
    <submittedName>
        <fullName evidence="2">Uncharacterized protein</fullName>
    </submittedName>
</protein>